<name>A0A669C3F7_ORENI</name>
<dbReference type="CDD" id="cd01650">
    <property type="entry name" value="RT_nLTR_like"/>
    <property type="match status" value="1"/>
</dbReference>
<sequence length="379" mass="42506">MPCTNIEQSSYLNATPTEVDYLVNNFTSSLRTTLETVAPVKTKVSNQKSLTPWYNSQTRSLKQITRKLERKWRVTNLEDHHLAWRNSLLLYKKALRKARTSYYSSLIEENKNNNNHPTDVILSTATLSTIDVKLDSFSPIDLSELTSIITSSKPSTCLLDPIPTELLKEVLPLINSSILNMINLSLIIGYVPQAFKVAVVKPLLKKPSLDPAVLANYRPISNLPFISNILERVVVKQLTDHLQRNGLSEEFQSGFRAHHSTETALVKVTNDLLMASDSGLISVLVLLDLSAAFDTVDHNILLERLEHAVGITGTVLQWFVSYLSNRLQFVQVNGESSSHIKVNYGVPQGSVLGPILFTLYMLPLGSIIRRQHKFSLLCR</sequence>
<feature type="domain" description="Reverse transcriptase" evidence="1">
    <location>
        <begin position="184"/>
        <end position="379"/>
    </location>
</feature>
<accession>A0A669C3F7</accession>
<dbReference type="GeneTree" id="ENSGT00980000198573"/>
<dbReference type="SUPFAM" id="SSF56672">
    <property type="entry name" value="DNA/RNA polymerases"/>
    <property type="match status" value="1"/>
</dbReference>
<dbReference type="AlphaFoldDB" id="A0A669C3F7"/>
<protein>
    <recommendedName>
        <fullName evidence="1">Reverse transcriptase domain-containing protein</fullName>
    </recommendedName>
</protein>
<dbReference type="InParanoid" id="A0A669C3F7"/>
<reference evidence="2" key="2">
    <citation type="submission" date="2025-08" db="UniProtKB">
        <authorList>
            <consortium name="Ensembl"/>
        </authorList>
    </citation>
    <scope>IDENTIFICATION</scope>
</reference>
<dbReference type="PROSITE" id="PS50878">
    <property type="entry name" value="RT_POL"/>
    <property type="match status" value="1"/>
</dbReference>
<dbReference type="Ensembl" id="ENSONIT00000073898.1">
    <property type="protein sequence ID" value="ENSONIP00000042043.1"/>
    <property type="gene ID" value="ENSONIG00000034573.1"/>
</dbReference>
<evidence type="ECO:0000313" key="3">
    <source>
        <dbReference type="Proteomes" id="UP000005207"/>
    </source>
</evidence>
<evidence type="ECO:0000259" key="1">
    <source>
        <dbReference type="PROSITE" id="PS50878"/>
    </source>
</evidence>
<reference evidence="2" key="3">
    <citation type="submission" date="2025-09" db="UniProtKB">
        <authorList>
            <consortium name="Ensembl"/>
        </authorList>
    </citation>
    <scope>IDENTIFICATION</scope>
</reference>
<reference evidence="3" key="1">
    <citation type="submission" date="2012-01" db="EMBL/GenBank/DDBJ databases">
        <title>The Genome Sequence of Oreochromis niloticus (Nile Tilapia).</title>
        <authorList>
            <consortium name="Broad Institute Genome Assembly Team"/>
            <consortium name="Broad Institute Sequencing Platform"/>
            <person name="Di Palma F."/>
            <person name="Johnson J."/>
            <person name="Lander E.S."/>
            <person name="Lindblad-Toh K."/>
        </authorList>
    </citation>
    <scope>NUCLEOTIDE SEQUENCE [LARGE SCALE GENOMIC DNA]</scope>
</reference>
<dbReference type="Proteomes" id="UP000005207">
    <property type="component" value="Linkage group LG4"/>
</dbReference>
<dbReference type="OMA" id="QDICFTI"/>
<organism evidence="2 3">
    <name type="scientific">Oreochromis niloticus</name>
    <name type="common">Nile tilapia</name>
    <name type="synonym">Tilapia nilotica</name>
    <dbReference type="NCBI Taxonomy" id="8128"/>
    <lineage>
        <taxon>Eukaryota</taxon>
        <taxon>Metazoa</taxon>
        <taxon>Chordata</taxon>
        <taxon>Craniata</taxon>
        <taxon>Vertebrata</taxon>
        <taxon>Euteleostomi</taxon>
        <taxon>Actinopterygii</taxon>
        <taxon>Neopterygii</taxon>
        <taxon>Teleostei</taxon>
        <taxon>Neoteleostei</taxon>
        <taxon>Acanthomorphata</taxon>
        <taxon>Ovalentaria</taxon>
        <taxon>Cichlomorphae</taxon>
        <taxon>Cichliformes</taxon>
        <taxon>Cichlidae</taxon>
        <taxon>African cichlids</taxon>
        <taxon>Pseudocrenilabrinae</taxon>
        <taxon>Oreochromini</taxon>
        <taxon>Oreochromis</taxon>
    </lineage>
</organism>
<dbReference type="Pfam" id="PF00078">
    <property type="entry name" value="RVT_1"/>
    <property type="match status" value="1"/>
</dbReference>
<keyword evidence="3" id="KW-1185">Reference proteome</keyword>
<dbReference type="InterPro" id="IPR043502">
    <property type="entry name" value="DNA/RNA_pol_sf"/>
</dbReference>
<proteinExistence type="predicted"/>
<dbReference type="PANTHER" id="PTHR33332">
    <property type="entry name" value="REVERSE TRANSCRIPTASE DOMAIN-CONTAINING PROTEIN"/>
    <property type="match status" value="1"/>
</dbReference>
<dbReference type="InterPro" id="IPR000477">
    <property type="entry name" value="RT_dom"/>
</dbReference>
<evidence type="ECO:0000313" key="2">
    <source>
        <dbReference type="Ensembl" id="ENSONIP00000042043.1"/>
    </source>
</evidence>